<proteinExistence type="predicted"/>
<dbReference type="InterPro" id="IPR000477">
    <property type="entry name" value="RT_dom"/>
</dbReference>
<dbReference type="PaxDb" id="4097-A0A1S4BPG7"/>
<evidence type="ECO:0000313" key="2">
    <source>
        <dbReference type="RefSeq" id="XP_016490751.1"/>
    </source>
</evidence>
<dbReference type="OrthoDB" id="1305469at2759"/>
<dbReference type="InterPro" id="IPR052343">
    <property type="entry name" value="Retrotransposon-Effector_Assoc"/>
</dbReference>
<dbReference type="PANTHER" id="PTHR46890:SF28">
    <property type="entry name" value="REVERSE TRANSCRIPTASE DOMAIN-CONTAINING PROTEIN"/>
    <property type="match status" value="1"/>
</dbReference>
<protein>
    <recommendedName>
        <fullName evidence="1">Reverse transcriptase domain-containing protein</fullName>
    </recommendedName>
</protein>
<dbReference type="PANTHER" id="PTHR46890">
    <property type="entry name" value="NON-LTR RETROLELEMENT REVERSE TRANSCRIPTASE-LIKE PROTEIN-RELATED"/>
    <property type="match status" value="1"/>
</dbReference>
<organism evidence="2">
    <name type="scientific">Nicotiana tabacum</name>
    <name type="common">Common tobacco</name>
    <dbReference type="NCBI Taxonomy" id="4097"/>
    <lineage>
        <taxon>Eukaryota</taxon>
        <taxon>Viridiplantae</taxon>
        <taxon>Streptophyta</taxon>
        <taxon>Embryophyta</taxon>
        <taxon>Tracheophyta</taxon>
        <taxon>Spermatophyta</taxon>
        <taxon>Magnoliopsida</taxon>
        <taxon>eudicotyledons</taxon>
        <taxon>Gunneridae</taxon>
        <taxon>Pentapetalae</taxon>
        <taxon>asterids</taxon>
        <taxon>lamiids</taxon>
        <taxon>Solanales</taxon>
        <taxon>Solanaceae</taxon>
        <taxon>Nicotianoideae</taxon>
        <taxon>Nicotianeae</taxon>
        <taxon>Nicotiana</taxon>
    </lineage>
</organism>
<accession>A0A1S4BPG7</accession>
<dbReference type="STRING" id="4097.A0A1S4BPG7"/>
<name>A0A1S4BPG7_TOBAC</name>
<feature type="domain" description="Reverse transcriptase" evidence="1">
    <location>
        <begin position="162"/>
        <end position="351"/>
    </location>
</feature>
<sequence>MEMNARQDTNKTYFKFLNCWVENEGFIPLVHEVWNEEVRGNPMWIFHQNLKAISNALSKWLRQENGDFFQKVKKYKEKVKHAEMTWAQTNDVDGRINFQEWFKDGDADSRYFNRLMRGRRRKLFIHKIKDLEGEWVQGDEAIVEAACDYYQDLFIETCGIIREVLLSYIPSFITDEENDLLTRDPTIEELNEVIFSMNPTSTAGPDCMNGKEIVQGIKKPNKGTNVVIKLDMAKAYDRVSWSFTCIMLRRMGFNERIIDMIWKTMSNNWYSVIINGTRCDFFHSTRGLKQGDLLAPSLFIIGAELLFRMLNKLTHDKFFNGFYMEKRGPQVKHLSFADDIIIFTSGGRASL</sequence>
<dbReference type="Pfam" id="PF00078">
    <property type="entry name" value="RVT_1"/>
    <property type="match status" value="1"/>
</dbReference>
<evidence type="ECO:0000259" key="1">
    <source>
        <dbReference type="PROSITE" id="PS50878"/>
    </source>
</evidence>
<dbReference type="PROSITE" id="PS50878">
    <property type="entry name" value="RT_POL"/>
    <property type="match status" value="1"/>
</dbReference>
<reference evidence="2" key="1">
    <citation type="submission" date="2025-08" db="UniProtKB">
        <authorList>
            <consortium name="RefSeq"/>
        </authorList>
    </citation>
    <scope>IDENTIFICATION</scope>
</reference>
<dbReference type="AlphaFoldDB" id="A0A1S4BPG7"/>
<dbReference type="KEGG" id="nta:107810475"/>
<dbReference type="RefSeq" id="XP_016490751.1">
    <property type="nucleotide sequence ID" value="XM_016635265.1"/>
</dbReference>
<gene>
    <name evidence="2" type="primary">LOC107810475</name>
</gene>